<evidence type="ECO:0000259" key="4">
    <source>
        <dbReference type="PROSITE" id="PS50014"/>
    </source>
</evidence>
<evidence type="ECO:0000256" key="3">
    <source>
        <dbReference type="SAM" id="MobiDB-lite"/>
    </source>
</evidence>
<feature type="compositionally biased region" description="Polar residues" evidence="3">
    <location>
        <begin position="449"/>
        <end position="468"/>
    </location>
</feature>
<dbReference type="Gene3D" id="1.20.920.10">
    <property type="entry name" value="Bromodomain-like"/>
    <property type="match status" value="1"/>
</dbReference>
<dbReference type="EMBL" id="HBGA01022209">
    <property type="protein sequence ID" value="CAD8997492.1"/>
    <property type="molecule type" value="Transcribed_RNA"/>
</dbReference>
<sequence length="490" mass="54724">MINELCDPASLPHMGPVATVATTAAQQIQPSAGVGDTGDSDSDLSSISTSKSVSSSTSNKSIDLATATERLQKLLDLEKELADKLQQVQHLRKKCQREVEAAKHNLEQEHVQQQSQRVYNKRGRSSPPAQANGAKALTEPRPNALEQPLMPTLASRGPSQKPQGTLGPTQDRRQLQLRVCERLSAEDAHGTFEEDPMLLGLPRYEHMIKKFMWMEKVRQWVKDPAREYSWQEFLQDVTRIYKNALTYNKSRTPVWKEAKRLLNLAKMLVSEYQKYDAQYAGAIPACVDDPQAVAQQAARDSMVSGVHQVTTNSAKGSVLGAAHLSLQRAAHEQQPLACPAFQADPQMETRQQQQDAVDPMDEELMPDVGEEGWVVFEADDAERSVHISHCLVLGHSEKDATVQVQNLETGLEFKIHERGVYTNQAGAAKYRQTILDDRLTMYLKEAKNRQNTFHSPQRPSTQPPSKRQRLTVQGNISLADIQLLTSLKSH</sequence>
<feature type="compositionally biased region" description="Low complexity" evidence="3">
    <location>
        <begin position="43"/>
        <end position="60"/>
    </location>
</feature>
<dbReference type="SUPFAM" id="SSF47370">
    <property type="entry name" value="Bromodomain"/>
    <property type="match status" value="1"/>
</dbReference>
<dbReference type="CDD" id="cd04369">
    <property type="entry name" value="Bromodomain"/>
    <property type="match status" value="1"/>
</dbReference>
<dbReference type="PROSITE" id="PS50014">
    <property type="entry name" value="BROMODOMAIN_2"/>
    <property type="match status" value="1"/>
</dbReference>
<organism evidence="5">
    <name type="scientific">Eutreptiella gymnastica</name>
    <dbReference type="NCBI Taxonomy" id="73025"/>
    <lineage>
        <taxon>Eukaryota</taxon>
        <taxon>Discoba</taxon>
        <taxon>Euglenozoa</taxon>
        <taxon>Euglenida</taxon>
        <taxon>Spirocuta</taxon>
        <taxon>Euglenophyceae</taxon>
        <taxon>Eutreptiales</taxon>
        <taxon>Eutreptiaceae</taxon>
        <taxon>Eutreptiella</taxon>
    </lineage>
</organism>
<evidence type="ECO:0000256" key="1">
    <source>
        <dbReference type="ARBA" id="ARBA00023117"/>
    </source>
</evidence>
<feature type="domain" description="Bromo" evidence="4">
    <location>
        <begin position="184"/>
        <end position="255"/>
    </location>
</feature>
<feature type="region of interest" description="Disordered" evidence="3">
    <location>
        <begin position="104"/>
        <end position="173"/>
    </location>
</feature>
<feature type="compositionally biased region" description="Polar residues" evidence="3">
    <location>
        <begin position="157"/>
        <end position="168"/>
    </location>
</feature>
<accession>A0A7S1I143</accession>
<dbReference type="InterPro" id="IPR001487">
    <property type="entry name" value="Bromodomain"/>
</dbReference>
<evidence type="ECO:0000256" key="2">
    <source>
        <dbReference type="PROSITE-ProRule" id="PRU00035"/>
    </source>
</evidence>
<dbReference type="SMART" id="SM00297">
    <property type="entry name" value="BROMO"/>
    <property type="match status" value="1"/>
</dbReference>
<proteinExistence type="predicted"/>
<keyword evidence="1 2" id="KW-0103">Bromodomain</keyword>
<dbReference type="InterPro" id="IPR036427">
    <property type="entry name" value="Bromodomain-like_sf"/>
</dbReference>
<name>A0A7S1I143_9EUGL</name>
<reference evidence="5" key="1">
    <citation type="submission" date="2021-01" db="EMBL/GenBank/DDBJ databases">
        <authorList>
            <person name="Corre E."/>
            <person name="Pelletier E."/>
            <person name="Niang G."/>
            <person name="Scheremetjew M."/>
            <person name="Finn R."/>
            <person name="Kale V."/>
            <person name="Holt S."/>
            <person name="Cochrane G."/>
            <person name="Meng A."/>
            <person name="Brown T."/>
            <person name="Cohen L."/>
        </authorList>
    </citation>
    <scope>NUCLEOTIDE SEQUENCE</scope>
    <source>
        <strain evidence="5">NIES-381</strain>
    </source>
</reference>
<feature type="region of interest" description="Disordered" evidence="3">
    <location>
        <begin position="448"/>
        <end position="468"/>
    </location>
</feature>
<dbReference type="AlphaFoldDB" id="A0A7S1I143"/>
<protein>
    <recommendedName>
        <fullName evidence="4">Bromo domain-containing protein</fullName>
    </recommendedName>
</protein>
<feature type="region of interest" description="Disordered" evidence="3">
    <location>
        <begin position="28"/>
        <end position="60"/>
    </location>
</feature>
<gene>
    <name evidence="5" type="ORF">EGYM00392_LOCUS8557</name>
</gene>
<evidence type="ECO:0000313" key="5">
    <source>
        <dbReference type="EMBL" id="CAD8997492.1"/>
    </source>
</evidence>
<dbReference type="Pfam" id="PF00439">
    <property type="entry name" value="Bromodomain"/>
    <property type="match status" value="1"/>
</dbReference>